<keyword evidence="2" id="KW-1185">Reference proteome</keyword>
<sequence length="85" mass="10103">MTKQEIALVLARYITDLELDLKLTEEEKELANCPFEVQLYQEKCKVVLDKLQLLSDIRQDLRIPDVKFWRALKMIEYENKKGVSM</sequence>
<dbReference type="EMBL" id="CP041370">
    <property type="protein sequence ID" value="QDK92287.1"/>
    <property type="molecule type" value="Genomic_DNA"/>
</dbReference>
<evidence type="ECO:0000313" key="1">
    <source>
        <dbReference type="EMBL" id="QDK92287.1"/>
    </source>
</evidence>
<dbReference type="Proteomes" id="UP000318138">
    <property type="component" value="Plasmid unnamed1"/>
</dbReference>
<keyword evidence="1" id="KW-0614">Plasmid</keyword>
<name>A0A856MBP6_9BACI</name>
<dbReference type="AlphaFoldDB" id="A0A856MBP6"/>
<proteinExistence type="predicted"/>
<dbReference type="GeneID" id="39574280"/>
<geneLocation type="plasmid" evidence="1 2">
    <name>unnamed1</name>
</geneLocation>
<reference evidence="1 2" key="1">
    <citation type="submission" date="2019-07" db="EMBL/GenBank/DDBJ databases">
        <title>Bacillus alkalisoli sp. nov. isolated from saline soil.</title>
        <authorList>
            <person name="Sun J.-Q."/>
            <person name="Xu L."/>
        </authorList>
    </citation>
    <scope>NUCLEOTIDE SEQUENCE [LARGE SCALE GENOMIC DNA]</scope>
    <source>
        <strain evidence="1 2">M4U3P1</strain>
        <plasmid evidence="1 2">unnamed1</plasmid>
    </source>
</reference>
<dbReference type="RefSeq" id="WP_013603256.1">
    <property type="nucleotide sequence ID" value="NZ_CP041370.1"/>
</dbReference>
<organism evidence="1 2">
    <name type="scientific">Paenalkalicoccus suaedae</name>
    <dbReference type="NCBI Taxonomy" id="2592382"/>
    <lineage>
        <taxon>Bacteria</taxon>
        <taxon>Bacillati</taxon>
        <taxon>Bacillota</taxon>
        <taxon>Bacilli</taxon>
        <taxon>Bacillales</taxon>
        <taxon>Bacillaceae</taxon>
        <taxon>Paenalkalicoccus</taxon>
    </lineage>
</organism>
<evidence type="ECO:0000313" key="2">
    <source>
        <dbReference type="Proteomes" id="UP000318138"/>
    </source>
</evidence>
<protein>
    <submittedName>
        <fullName evidence="1">Uncharacterized protein</fullName>
    </submittedName>
</protein>
<gene>
    <name evidence="1" type="ORF">FLK61_00280</name>
</gene>
<accession>A0A856MBP6</accession>
<dbReference type="KEGG" id="psua:FLK61_00280"/>